<dbReference type="EMBL" id="CP066167">
    <property type="protein sequence ID" value="QQD18888.1"/>
    <property type="molecule type" value="Genomic_DNA"/>
</dbReference>
<dbReference type="KEGG" id="snan:I6N98_03205"/>
<name>A0A7T4UQL8_9GAMM</name>
<dbReference type="Proteomes" id="UP000596063">
    <property type="component" value="Chromosome"/>
</dbReference>
<sequence>MIATLIAGYAQADTIGDAVKSGTAYGDFRLRYESVDQDNAVDDATALTLRTKLGYTTAAVSGFSATLELEDNRIVAGEGDYTVGPAGYKPGEYSVIADPETTELDQAFVQYKGDMFTAKLGRQVLTYDGHRFVGHVGWRQDKQTFDGLSFSISPSKDLTVNYAYITQRNRIFAEAADEEVKDHLLNVSYTTPVGKLVAYSYRLKNDYGNDATMDTSGVSFTGAAGDDLKVLYSAEIATQSAEPNNTEFDADYHKLEGGVSASGITAKLGYEVLGSDDGNYGFLTPLATLHKFNGWADTFIFTPAGGLVDTYISVAGGLAGGKWMVVYHDFSADDDSSGVDNYGDEINAVYSKKFGKYYNAGIKYASYSADEFGVDTDKLWVWVGMSF</sequence>
<accession>A0A7T4UQL8</accession>
<organism evidence="2 3">
    <name type="scientific">Spongiibacter nanhainus</name>
    <dbReference type="NCBI Taxonomy" id="2794344"/>
    <lineage>
        <taxon>Bacteria</taxon>
        <taxon>Pseudomonadati</taxon>
        <taxon>Pseudomonadota</taxon>
        <taxon>Gammaproteobacteria</taxon>
        <taxon>Cellvibrionales</taxon>
        <taxon>Spongiibacteraceae</taxon>
        <taxon>Spongiibacter</taxon>
    </lineage>
</organism>
<protein>
    <submittedName>
        <fullName evidence="2">Alginate export family protein</fullName>
    </submittedName>
</protein>
<dbReference type="Gene3D" id="2.40.160.10">
    <property type="entry name" value="Porin"/>
    <property type="match status" value="1"/>
</dbReference>
<dbReference type="AlphaFoldDB" id="A0A7T4UQL8"/>
<dbReference type="RefSeq" id="WP_198570374.1">
    <property type="nucleotide sequence ID" value="NZ_CP066167.1"/>
</dbReference>
<reference evidence="2 3" key="1">
    <citation type="submission" date="2020-12" db="EMBL/GenBank/DDBJ databases">
        <authorList>
            <person name="Shan Y."/>
        </authorList>
    </citation>
    <scope>NUCLEOTIDE SEQUENCE [LARGE SCALE GENOMIC DNA]</scope>
    <source>
        <strain evidence="3">csc3.9</strain>
    </source>
</reference>
<dbReference type="Pfam" id="PF13372">
    <property type="entry name" value="Alginate_exp"/>
    <property type="match status" value="1"/>
</dbReference>
<evidence type="ECO:0000259" key="1">
    <source>
        <dbReference type="Pfam" id="PF13372"/>
    </source>
</evidence>
<evidence type="ECO:0000313" key="3">
    <source>
        <dbReference type="Proteomes" id="UP000596063"/>
    </source>
</evidence>
<dbReference type="InterPro" id="IPR023614">
    <property type="entry name" value="Porin_dom_sf"/>
</dbReference>
<evidence type="ECO:0000313" key="2">
    <source>
        <dbReference type="EMBL" id="QQD18888.1"/>
    </source>
</evidence>
<keyword evidence="3" id="KW-1185">Reference proteome</keyword>
<gene>
    <name evidence="2" type="ORF">I6N98_03205</name>
</gene>
<feature type="domain" description="Alginate export" evidence="1">
    <location>
        <begin position="27"/>
        <end position="251"/>
    </location>
</feature>
<dbReference type="InterPro" id="IPR025388">
    <property type="entry name" value="Alginate_export_dom"/>
</dbReference>
<proteinExistence type="predicted"/>
<dbReference type="SUPFAM" id="SSF56935">
    <property type="entry name" value="Porins"/>
    <property type="match status" value="1"/>
</dbReference>